<protein>
    <submittedName>
        <fullName evidence="2">Uncharacterized protein</fullName>
    </submittedName>
</protein>
<keyword evidence="3" id="KW-1185">Reference proteome</keyword>
<dbReference type="PANTHER" id="PTHR43349">
    <property type="entry name" value="PINORESINOL REDUCTASE-RELATED"/>
    <property type="match status" value="1"/>
</dbReference>
<reference evidence="2" key="1">
    <citation type="submission" date="2015-04" db="UniProtKB">
        <authorList>
            <consortium name="EnsemblPlants"/>
        </authorList>
    </citation>
    <scope>IDENTIFICATION</scope>
</reference>
<accession>A0A0E0ML64</accession>
<dbReference type="Gene3D" id="3.40.50.720">
    <property type="entry name" value="NAD(P)-binding Rossmann-like Domain"/>
    <property type="match status" value="1"/>
</dbReference>
<dbReference type="EnsemblPlants" id="OPUNC12G07290.1">
    <property type="protein sequence ID" value="OPUNC12G07290.1"/>
    <property type="gene ID" value="OPUNC12G07290"/>
</dbReference>
<dbReference type="InterPro" id="IPR050608">
    <property type="entry name" value="NmrA-type/Isoflavone_red_sf"/>
</dbReference>
<dbReference type="AlphaFoldDB" id="A0A0E0ML64"/>
<name>A0A0E0ML64_ORYPU</name>
<proteinExistence type="predicted"/>
<dbReference type="PANTHER" id="PTHR43349:SF4">
    <property type="entry name" value="PINORESINOL REDUCTASE 1-RELATED"/>
    <property type="match status" value="1"/>
</dbReference>
<evidence type="ECO:0000256" key="1">
    <source>
        <dbReference type="SAM" id="Phobius"/>
    </source>
</evidence>
<evidence type="ECO:0000313" key="3">
    <source>
        <dbReference type="Proteomes" id="UP000026962"/>
    </source>
</evidence>
<dbReference type="GO" id="GO:0016491">
    <property type="term" value="F:oxidoreductase activity"/>
    <property type="evidence" value="ECO:0007669"/>
    <property type="project" value="UniProtKB-ARBA"/>
</dbReference>
<keyword evidence="1" id="KW-1133">Transmembrane helix</keyword>
<dbReference type="HOGENOM" id="CLU_156189_0_0_1"/>
<dbReference type="Proteomes" id="UP000026962">
    <property type="component" value="Chromosome 12"/>
</dbReference>
<keyword evidence="1" id="KW-0472">Membrane</keyword>
<keyword evidence="1" id="KW-0812">Transmembrane</keyword>
<sequence>MGHATEPRRITFDQKMVIRRAIKDANIPHAYVSVILFACFFVGNLPKMRTLNPPKEKVLIYGDGNVKGTDYINQVGLGHFYHIYYEGCLTNFEIGEKGVEATLLYPEVEYTRMDEYLKLYW</sequence>
<dbReference type="eggNOG" id="ENOG502QQTV">
    <property type="taxonomic scope" value="Eukaryota"/>
</dbReference>
<dbReference type="GO" id="GO:0044550">
    <property type="term" value="P:secondary metabolite biosynthetic process"/>
    <property type="evidence" value="ECO:0007669"/>
    <property type="project" value="UniProtKB-ARBA"/>
</dbReference>
<dbReference type="Gene3D" id="3.90.25.10">
    <property type="entry name" value="UDP-galactose 4-epimerase, domain 1"/>
    <property type="match status" value="1"/>
</dbReference>
<feature type="transmembrane region" description="Helical" evidence="1">
    <location>
        <begin position="27"/>
        <end position="45"/>
    </location>
</feature>
<dbReference type="Gramene" id="OPUNC12G07290.1">
    <property type="protein sequence ID" value="OPUNC12G07290.1"/>
    <property type="gene ID" value="OPUNC12G07290"/>
</dbReference>
<dbReference type="STRING" id="4537.A0A0E0ML64"/>
<organism evidence="2">
    <name type="scientific">Oryza punctata</name>
    <name type="common">Red rice</name>
    <dbReference type="NCBI Taxonomy" id="4537"/>
    <lineage>
        <taxon>Eukaryota</taxon>
        <taxon>Viridiplantae</taxon>
        <taxon>Streptophyta</taxon>
        <taxon>Embryophyta</taxon>
        <taxon>Tracheophyta</taxon>
        <taxon>Spermatophyta</taxon>
        <taxon>Magnoliopsida</taxon>
        <taxon>Liliopsida</taxon>
        <taxon>Poales</taxon>
        <taxon>Poaceae</taxon>
        <taxon>BOP clade</taxon>
        <taxon>Oryzoideae</taxon>
        <taxon>Oryzeae</taxon>
        <taxon>Oryzinae</taxon>
        <taxon>Oryza</taxon>
    </lineage>
</organism>
<evidence type="ECO:0000313" key="2">
    <source>
        <dbReference type="EnsemblPlants" id="OPUNC12G07290.1"/>
    </source>
</evidence>
<reference evidence="2" key="2">
    <citation type="submission" date="2018-05" db="EMBL/GenBank/DDBJ databases">
        <title>OpunRS2 (Oryza punctata Reference Sequence Version 2).</title>
        <authorList>
            <person name="Zhang J."/>
            <person name="Kudrna D."/>
            <person name="Lee S."/>
            <person name="Talag J."/>
            <person name="Welchert J."/>
            <person name="Wing R.A."/>
        </authorList>
    </citation>
    <scope>NUCLEOTIDE SEQUENCE [LARGE SCALE GENOMIC DNA]</scope>
</reference>